<proteinExistence type="predicted"/>
<gene>
    <name evidence="1" type="ORF">AAE3_LOCUS10212</name>
</gene>
<name>A0A8S0W9R2_CYCAE</name>
<reference evidence="1 2" key="1">
    <citation type="submission" date="2020-01" db="EMBL/GenBank/DDBJ databases">
        <authorList>
            <person name="Gupta K D."/>
        </authorList>
    </citation>
    <scope>NUCLEOTIDE SEQUENCE [LARGE SCALE GENOMIC DNA]</scope>
</reference>
<dbReference type="OrthoDB" id="3254233at2759"/>
<keyword evidence="2" id="KW-1185">Reference proteome</keyword>
<comment type="caution">
    <text evidence="1">The sequence shown here is derived from an EMBL/GenBank/DDBJ whole genome shotgun (WGS) entry which is preliminary data.</text>
</comment>
<organism evidence="1 2">
    <name type="scientific">Cyclocybe aegerita</name>
    <name type="common">Black poplar mushroom</name>
    <name type="synonym">Agrocybe aegerita</name>
    <dbReference type="NCBI Taxonomy" id="1973307"/>
    <lineage>
        <taxon>Eukaryota</taxon>
        <taxon>Fungi</taxon>
        <taxon>Dikarya</taxon>
        <taxon>Basidiomycota</taxon>
        <taxon>Agaricomycotina</taxon>
        <taxon>Agaricomycetes</taxon>
        <taxon>Agaricomycetidae</taxon>
        <taxon>Agaricales</taxon>
        <taxon>Agaricineae</taxon>
        <taxon>Bolbitiaceae</taxon>
        <taxon>Cyclocybe</taxon>
    </lineage>
</organism>
<evidence type="ECO:0000313" key="2">
    <source>
        <dbReference type="Proteomes" id="UP000467700"/>
    </source>
</evidence>
<accession>A0A8S0W9R2</accession>
<dbReference type="Proteomes" id="UP000467700">
    <property type="component" value="Unassembled WGS sequence"/>
</dbReference>
<protein>
    <submittedName>
        <fullName evidence="1">Uncharacterized protein</fullName>
    </submittedName>
</protein>
<sequence length="353" mass="38728">MLEEVWLDQMIITTREEGEFPETEVDGRPVTGGMKVNAPTAPQSATTCTSAQNAGVQGTLSAAVLSLQVTNKCQSHLPIWSACPSFACAFIWNNNDGPHLTLTISSLFMPALPPVPDNELVNEPALNTIACNPDLFQVVTPISVSNLCNLLVNHPNNLFIDSICHGLLHGFWPWADTSCFNLPFILDVKDTVSDPVHLYFVYEQRDIEVSLGCFLQPFLHLLPGMLAIPFNVATKPHSDKLCLCFNYSAQPFLCNEMIPKELVLVSLDNLQDLGHALQEVHIAGGSSTCLMVWKSDIKCAYQNIPMHPLWQIKQLAALTTSTATTILVVEPPGFMGHLLCPCLVDHYICQGSC</sequence>
<dbReference type="AlphaFoldDB" id="A0A8S0W9R2"/>
<dbReference type="EMBL" id="CACVBS010000064">
    <property type="protein sequence ID" value="CAA7267958.1"/>
    <property type="molecule type" value="Genomic_DNA"/>
</dbReference>
<evidence type="ECO:0000313" key="1">
    <source>
        <dbReference type="EMBL" id="CAA7267958.1"/>
    </source>
</evidence>